<protein>
    <submittedName>
        <fullName evidence="1">Uncharacterized protein</fullName>
    </submittedName>
</protein>
<dbReference type="STRING" id="443218.AS9A_2570"/>
<dbReference type="HOGENOM" id="CLU_3195317_0_0_11"/>
<dbReference type="AlphaFoldDB" id="F6EGG4"/>
<keyword evidence="2" id="KW-1185">Reference proteome</keyword>
<accession>F6EGG4</accession>
<dbReference type="Proteomes" id="UP000009235">
    <property type="component" value="Chromosome"/>
</dbReference>
<dbReference type="KEGG" id="asd:AS9A_2570"/>
<name>F6EGG4_HOYSD</name>
<proteinExistence type="predicted"/>
<reference evidence="1 2" key="1">
    <citation type="journal article" date="2011" name="J. Bacteriol.">
        <title>Complete genome sequence of Amycolicicoccus subflavus DQS3-9A1T, an actinomycete isolated from crude oil-polluted soil.</title>
        <authorList>
            <person name="Cai M."/>
            <person name="Chen W.M."/>
            <person name="Nie Y."/>
            <person name="Chi C.Q."/>
            <person name="Wang Y.N."/>
            <person name="Tang Y.Q."/>
            <person name="Li G.Y."/>
            <person name="Wu X.L."/>
        </authorList>
    </citation>
    <scope>NUCLEOTIDE SEQUENCE [LARGE SCALE GENOMIC DNA]</scope>
    <source>
        <strain evidence="2">DSM 45089 / DQS3-9A1</strain>
    </source>
</reference>
<gene>
    <name evidence="1" type="ordered locus">AS9A_2570</name>
</gene>
<dbReference type="EMBL" id="CP002786">
    <property type="protein sequence ID" value="AEF41017.1"/>
    <property type="molecule type" value="Genomic_DNA"/>
</dbReference>
<sequence length="45" mass="5129">MGVVGLALPMRMVVMRVVIVGVLLRKRFLELPLLLVRNLMMLAHE</sequence>
<evidence type="ECO:0000313" key="1">
    <source>
        <dbReference type="EMBL" id="AEF41017.1"/>
    </source>
</evidence>
<organism evidence="1 2">
    <name type="scientific">Hoyosella subflava (strain DSM 45089 / JCM 17490 / NBRC 109087 / DQS3-9A1)</name>
    <name type="common">Amycolicicoccus subflavus</name>
    <dbReference type="NCBI Taxonomy" id="443218"/>
    <lineage>
        <taxon>Bacteria</taxon>
        <taxon>Bacillati</taxon>
        <taxon>Actinomycetota</taxon>
        <taxon>Actinomycetes</taxon>
        <taxon>Mycobacteriales</taxon>
        <taxon>Hoyosellaceae</taxon>
        <taxon>Hoyosella</taxon>
    </lineage>
</organism>
<evidence type="ECO:0000313" key="2">
    <source>
        <dbReference type="Proteomes" id="UP000009235"/>
    </source>
</evidence>